<name>A0A5B7G7E0_PORTR</name>
<accession>A0A5B7G7E0</accession>
<keyword evidence="4" id="KW-1185">Reference proteome</keyword>
<proteinExistence type="predicted"/>
<reference evidence="3 4" key="1">
    <citation type="submission" date="2019-05" db="EMBL/GenBank/DDBJ databases">
        <title>Another draft genome of Portunus trituberculatus and its Hox gene families provides insights of decapod evolution.</title>
        <authorList>
            <person name="Jeong J.-H."/>
            <person name="Song I."/>
            <person name="Kim S."/>
            <person name="Choi T."/>
            <person name="Kim D."/>
            <person name="Ryu S."/>
            <person name="Kim W."/>
        </authorList>
    </citation>
    <scope>NUCLEOTIDE SEQUENCE [LARGE SCALE GENOMIC DNA]</scope>
    <source>
        <tissue evidence="3">Muscle</tissue>
    </source>
</reference>
<gene>
    <name evidence="3" type="ORF">E2C01_046901</name>
</gene>
<evidence type="ECO:0000256" key="2">
    <source>
        <dbReference type="SAM" id="SignalP"/>
    </source>
</evidence>
<evidence type="ECO:0000313" key="3">
    <source>
        <dbReference type="EMBL" id="MPC53018.1"/>
    </source>
</evidence>
<feature type="signal peptide" evidence="2">
    <location>
        <begin position="1"/>
        <end position="20"/>
    </location>
</feature>
<comment type="caution">
    <text evidence="3">The sequence shown here is derived from an EMBL/GenBank/DDBJ whole genome shotgun (WGS) entry which is preliminary data.</text>
</comment>
<keyword evidence="1" id="KW-1133">Transmembrane helix</keyword>
<protein>
    <submittedName>
        <fullName evidence="3">Uncharacterized protein</fullName>
    </submittedName>
</protein>
<sequence length="112" mass="11795">MLLIIVYIVVMLTRYVPGNAQGISWSMIFCSSLIISSLALVVLAVNSFTGRRTTGATSYASLASRSSAESAGPKTTPSVPSGFLGADGPVVRLANRLSHLKDVTGILRTLPR</sequence>
<evidence type="ECO:0000256" key="1">
    <source>
        <dbReference type="SAM" id="Phobius"/>
    </source>
</evidence>
<keyword evidence="2" id="KW-0732">Signal</keyword>
<feature type="transmembrane region" description="Helical" evidence="1">
    <location>
        <begin position="23"/>
        <end position="45"/>
    </location>
</feature>
<dbReference type="Proteomes" id="UP000324222">
    <property type="component" value="Unassembled WGS sequence"/>
</dbReference>
<organism evidence="3 4">
    <name type="scientific">Portunus trituberculatus</name>
    <name type="common">Swimming crab</name>
    <name type="synonym">Neptunus trituberculatus</name>
    <dbReference type="NCBI Taxonomy" id="210409"/>
    <lineage>
        <taxon>Eukaryota</taxon>
        <taxon>Metazoa</taxon>
        <taxon>Ecdysozoa</taxon>
        <taxon>Arthropoda</taxon>
        <taxon>Crustacea</taxon>
        <taxon>Multicrustacea</taxon>
        <taxon>Malacostraca</taxon>
        <taxon>Eumalacostraca</taxon>
        <taxon>Eucarida</taxon>
        <taxon>Decapoda</taxon>
        <taxon>Pleocyemata</taxon>
        <taxon>Brachyura</taxon>
        <taxon>Eubrachyura</taxon>
        <taxon>Portunoidea</taxon>
        <taxon>Portunidae</taxon>
        <taxon>Portuninae</taxon>
        <taxon>Portunus</taxon>
    </lineage>
</organism>
<dbReference type="AlphaFoldDB" id="A0A5B7G7E0"/>
<dbReference type="EMBL" id="VSRR010011328">
    <property type="protein sequence ID" value="MPC53018.1"/>
    <property type="molecule type" value="Genomic_DNA"/>
</dbReference>
<evidence type="ECO:0000313" key="4">
    <source>
        <dbReference type="Proteomes" id="UP000324222"/>
    </source>
</evidence>
<feature type="chain" id="PRO_5022681693" evidence="2">
    <location>
        <begin position="21"/>
        <end position="112"/>
    </location>
</feature>
<keyword evidence="1" id="KW-0472">Membrane</keyword>
<keyword evidence="1" id="KW-0812">Transmembrane</keyword>